<dbReference type="InterPro" id="IPR004843">
    <property type="entry name" value="Calcineurin-like_PHP"/>
</dbReference>
<evidence type="ECO:0000256" key="3">
    <source>
        <dbReference type="ARBA" id="ARBA00022723"/>
    </source>
</evidence>
<reference evidence="7 8" key="1">
    <citation type="submission" date="2024-02" db="EMBL/GenBank/DDBJ databases">
        <title>Bacterial strain from lacustrine sediment.</title>
        <authorList>
            <person name="Petit C."/>
            <person name="Fadhlaoui K."/>
        </authorList>
    </citation>
    <scope>NUCLEOTIDE SEQUENCE [LARGE SCALE GENOMIC DNA]</scope>
    <source>
        <strain evidence="7 8">IPX-CK</strain>
    </source>
</reference>
<dbReference type="EMBL" id="CP146256">
    <property type="protein sequence ID" value="XAH74065.1"/>
    <property type="molecule type" value="Genomic_DNA"/>
</dbReference>
<dbReference type="SUPFAM" id="SSF56300">
    <property type="entry name" value="Metallo-dependent phosphatases"/>
    <property type="match status" value="1"/>
</dbReference>
<organism evidence="7 8">
    <name type="scientific">Kineothrix sedimenti</name>
    <dbReference type="NCBI Taxonomy" id="3123317"/>
    <lineage>
        <taxon>Bacteria</taxon>
        <taxon>Bacillati</taxon>
        <taxon>Bacillota</taxon>
        <taxon>Clostridia</taxon>
        <taxon>Lachnospirales</taxon>
        <taxon>Lachnospiraceae</taxon>
        <taxon>Kineothrix</taxon>
    </lineage>
</organism>
<dbReference type="InterPro" id="IPR029052">
    <property type="entry name" value="Metallo-depent_PP-like"/>
</dbReference>
<protein>
    <submittedName>
        <fullName evidence="7">Metallophosphoesterase</fullName>
    </submittedName>
</protein>
<dbReference type="Pfam" id="PF00149">
    <property type="entry name" value="Metallophos"/>
    <property type="match status" value="1"/>
</dbReference>
<keyword evidence="2" id="KW-0997">Cell inner membrane</keyword>
<proteinExistence type="predicted"/>
<accession>A0ABZ3EW48</accession>
<evidence type="ECO:0000313" key="8">
    <source>
        <dbReference type="Proteomes" id="UP001451571"/>
    </source>
</evidence>
<evidence type="ECO:0000256" key="5">
    <source>
        <dbReference type="ARBA" id="ARBA00023211"/>
    </source>
</evidence>
<keyword evidence="1" id="KW-1003">Cell membrane</keyword>
<evidence type="ECO:0000313" key="7">
    <source>
        <dbReference type="EMBL" id="XAH74065.1"/>
    </source>
</evidence>
<keyword evidence="5" id="KW-0464">Manganese</keyword>
<feature type="domain" description="Calcineurin-like phosphoesterase" evidence="6">
    <location>
        <begin position="25"/>
        <end position="253"/>
    </location>
</feature>
<evidence type="ECO:0000256" key="4">
    <source>
        <dbReference type="ARBA" id="ARBA00023136"/>
    </source>
</evidence>
<keyword evidence="4" id="KW-0472">Membrane</keyword>
<sequence>MSYYSRLNKSFEGALKLPLTDRSKYVLISDCHRGTGTSYDNFLKNQNLYFAALQHYYQYGYTYIELGDGDELWENRSMEQIIQTHSNVFWLLSLFRQEGRLYMLYGNHDMIKKNNRYTQKTCSTYHCSSENISFWEKQPLFPNMTFHSGIILENVPSPSINNEAHYYPPGDDTCGPHDVYLTHGHQSDLFNSTFWMFTRFLVRYIWRPLERFGVLDPTSAAKNYTRKRRTEQRLQHWAAKEKHILITGHTHRPSLTEEDKFYYNSGSCVHPRCITCLEIEYKRIRLVKWTLATRPDMTLYVSRDVLAGPVYLDR</sequence>
<dbReference type="Proteomes" id="UP001451571">
    <property type="component" value="Chromosome"/>
</dbReference>
<dbReference type="PANTHER" id="PTHR34990">
    <property type="entry name" value="UDP-2,3-DIACYLGLUCOSAMINE HYDROLASE-RELATED"/>
    <property type="match status" value="1"/>
</dbReference>
<evidence type="ECO:0000259" key="6">
    <source>
        <dbReference type="Pfam" id="PF00149"/>
    </source>
</evidence>
<dbReference type="Gene3D" id="3.60.21.10">
    <property type="match status" value="1"/>
</dbReference>
<name>A0ABZ3EW48_9FIRM</name>
<evidence type="ECO:0000256" key="1">
    <source>
        <dbReference type="ARBA" id="ARBA00022475"/>
    </source>
</evidence>
<dbReference type="RefSeq" id="WP_342757660.1">
    <property type="nucleotide sequence ID" value="NZ_CP146256.1"/>
</dbReference>
<gene>
    <name evidence="7" type="ORF">V6984_21610</name>
</gene>
<keyword evidence="8" id="KW-1185">Reference proteome</keyword>
<dbReference type="PANTHER" id="PTHR34990:SF2">
    <property type="entry name" value="BLL8164 PROTEIN"/>
    <property type="match status" value="1"/>
</dbReference>
<keyword evidence="3" id="KW-0479">Metal-binding</keyword>
<evidence type="ECO:0000256" key="2">
    <source>
        <dbReference type="ARBA" id="ARBA00022519"/>
    </source>
</evidence>
<dbReference type="InterPro" id="IPR043461">
    <property type="entry name" value="LpxH-like"/>
</dbReference>